<feature type="compositionally biased region" description="Basic and acidic residues" evidence="2">
    <location>
        <begin position="399"/>
        <end position="409"/>
    </location>
</feature>
<dbReference type="GO" id="GO:0005684">
    <property type="term" value="C:U2-type spliceosomal complex"/>
    <property type="evidence" value="ECO:0007669"/>
    <property type="project" value="TreeGrafter"/>
</dbReference>
<dbReference type="GO" id="GO:0000398">
    <property type="term" value="P:mRNA splicing, via spliceosome"/>
    <property type="evidence" value="ECO:0007669"/>
    <property type="project" value="InterPro"/>
</dbReference>
<evidence type="ECO:0000256" key="1">
    <source>
        <dbReference type="ARBA" id="ARBA00005595"/>
    </source>
</evidence>
<reference evidence="3 4" key="1">
    <citation type="journal article" date="2013" name="BMC Genomics">
        <title>The genome and transcriptome of the pine saprophyte Ophiostoma piceae, and a comparison with the bark beetle-associated pine pathogen Grosmannia clavigera.</title>
        <authorList>
            <person name="Haridas S."/>
            <person name="Wang Y."/>
            <person name="Lim L."/>
            <person name="Massoumi Alamouti S."/>
            <person name="Jackman S."/>
            <person name="Docking R."/>
            <person name="Robertson G."/>
            <person name="Birol I."/>
            <person name="Bohlmann J."/>
            <person name="Breuil C."/>
        </authorList>
    </citation>
    <scope>NUCLEOTIDE SEQUENCE [LARGE SCALE GENOMIC DNA]</scope>
    <source>
        <strain evidence="3 4">UAMH 11346</strain>
    </source>
</reference>
<feature type="region of interest" description="Disordered" evidence="2">
    <location>
        <begin position="354"/>
        <end position="409"/>
    </location>
</feature>
<dbReference type="STRING" id="1262450.S3BZF3"/>
<dbReference type="HOGENOM" id="CLU_050402_0_0_1"/>
<dbReference type="OrthoDB" id="360327at2759"/>
<protein>
    <recommendedName>
        <fullName evidence="5">Duf455 domain protein</fullName>
    </recommendedName>
</protein>
<feature type="region of interest" description="Disordered" evidence="2">
    <location>
        <begin position="125"/>
        <end position="150"/>
    </location>
</feature>
<keyword evidence="4" id="KW-1185">Reference proteome</keyword>
<evidence type="ECO:0000256" key="2">
    <source>
        <dbReference type="SAM" id="MobiDB-lite"/>
    </source>
</evidence>
<dbReference type="PANTHER" id="PTHR12111">
    <property type="entry name" value="SPLICING FACTOR YJU2"/>
    <property type="match status" value="1"/>
</dbReference>
<gene>
    <name evidence="3" type="ORF">F503_06385</name>
</gene>
<dbReference type="VEuPathDB" id="FungiDB:F503_06385"/>
<dbReference type="eggNOG" id="KOG2990">
    <property type="taxonomic scope" value="Eukaryota"/>
</dbReference>
<dbReference type="PANTHER" id="PTHR12111:SF2">
    <property type="entry name" value="SPLICING FACTOR YJU2B-RELATED"/>
    <property type="match status" value="1"/>
</dbReference>
<sequence length="424" mass="46692">MQGFNMGRYVPPDQEGLVTSGNRVLGIRAQKANADGVPIVRFEMPFAVWCDGCEKRTIGRDGKNHPVLIGQGVRFNAEKHRTGNYYTTPIFTFRMRHPACGTWLAIRTDPATTSYLVFEGGRKRREYDDEDEEGEPKELDGNAAGPGSESARMNAFDKLERTIAHRAVDTSVESVHRIGDLTRHNARQWDDPYERNRALRAAFRTGRHAREQAAADDEGLRQRLGGLSEDLPLLPESETDARIAALVDFGTVQGLQGADAAMTPRDVVDRINLARPLFEGGPTRAPKRPSRLASPPSPTKTKPTATTLISSRNNKYAATTEVARRQKAVRDHLASTVFANTRMKTDPFVLALDRKTGSPAPGGKARLLPIKGIKRPKEDATPAMDQTSPMSPASKRKRHEDNTIADDSLRESKAAAALVSYDSD</sequence>
<dbReference type="AlphaFoldDB" id="S3BZF3"/>
<evidence type="ECO:0000313" key="3">
    <source>
        <dbReference type="EMBL" id="EPE04836.1"/>
    </source>
</evidence>
<comment type="similarity">
    <text evidence="1">Belongs to the CWC16 family.</text>
</comment>
<name>S3BZF3_OPHP1</name>
<organism evidence="3 4">
    <name type="scientific">Ophiostoma piceae (strain UAMH 11346)</name>
    <name type="common">Sap stain fungus</name>
    <dbReference type="NCBI Taxonomy" id="1262450"/>
    <lineage>
        <taxon>Eukaryota</taxon>
        <taxon>Fungi</taxon>
        <taxon>Dikarya</taxon>
        <taxon>Ascomycota</taxon>
        <taxon>Pezizomycotina</taxon>
        <taxon>Sordariomycetes</taxon>
        <taxon>Sordariomycetidae</taxon>
        <taxon>Ophiostomatales</taxon>
        <taxon>Ophiostomataceae</taxon>
        <taxon>Ophiostoma</taxon>
    </lineage>
</organism>
<dbReference type="Pfam" id="PF04502">
    <property type="entry name" value="Saf4_Yju2"/>
    <property type="match status" value="1"/>
</dbReference>
<dbReference type="Proteomes" id="UP000016923">
    <property type="component" value="Unassembled WGS sequence"/>
</dbReference>
<accession>S3BZF3</accession>
<evidence type="ECO:0000313" key="4">
    <source>
        <dbReference type="Proteomes" id="UP000016923"/>
    </source>
</evidence>
<evidence type="ECO:0008006" key="5">
    <source>
        <dbReference type="Google" id="ProtNLM"/>
    </source>
</evidence>
<feature type="region of interest" description="Disordered" evidence="2">
    <location>
        <begin position="277"/>
        <end position="305"/>
    </location>
</feature>
<proteinExistence type="inferred from homology"/>
<dbReference type="InterPro" id="IPR007590">
    <property type="entry name" value="Saf4/Yju2"/>
</dbReference>
<dbReference type="EMBL" id="KE148159">
    <property type="protein sequence ID" value="EPE04836.1"/>
    <property type="molecule type" value="Genomic_DNA"/>
</dbReference>
<dbReference type="GO" id="GO:0071014">
    <property type="term" value="C:post-mRNA release spliceosomal complex"/>
    <property type="evidence" value="ECO:0007669"/>
    <property type="project" value="TreeGrafter"/>
</dbReference>